<keyword evidence="2" id="KW-1185">Reference proteome</keyword>
<gene>
    <name evidence="1" type="ORF">HK100_008322</name>
</gene>
<name>A0AAD5XI07_9FUNG</name>
<dbReference type="Proteomes" id="UP001211907">
    <property type="component" value="Unassembled WGS sequence"/>
</dbReference>
<sequence>MAASIDTPLEFEISEDEVNPNDAVSTNQKAPIFATAMAILDVRDYSMFDNPVVGAIITIPKVREILTAPGTQVLHNRRIYTKAMCLTAAMNFANSSVGIMTASNYAAFANDYEAKLYLADLFTEIGNPPFIFIRDGSVGGALYLIDGYALYFIRWGCPTLSSSMDICNFLMYQLPSSDTVKKPETDFKKQEIASTFLETSDKILAAMSQEKTQDSNEQAAAVKLMVSQNFICIKKIGVYNESGDLVSGGSPFEQFTAGVNNCCGYAFVSMITED</sequence>
<evidence type="ECO:0000313" key="1">
    <source>
        <dbReference type="EMBL" id="KAJ3129998.1"/>
    </source>
</evidence>
<reference evidence="1" key="1">
    <citation type="submission" date="2020-05" db="EMBL/GenBank/DDBJ databases">
        <title>Phylogenomic resolution of chytrid fungi.</title>
        <authorList>
            <person name="Stajich J.E."/>
            <person name="Amses K."/>
            <person name="Simmons R."/>
            <person name="Seto K."/>
            <person name="Myers J."/>
            <person name="Bonds A."/>
            <person name="Quandt C.A."/>
            <person name="Barry K."/>
            <person name="Liu P."/>
            <person name="Grigoriev I."/>
            <person name="Longcore J.E."/>
            <person name="James T.Y."/>
        </authorList>
    </citation>
    <scope>NUCLEOTIDE SEQUENCE</scope>
    <source>
        <strain evidence="1">JEL0513</strain>
    </source>
</reference>
<dbReference type="AlphaFoldDB" id="A0AAD5XI07"/>
<dbReference type="EMBL" id="JADGJH010000403">
    <property type="protein sequence ID" value="KAJ3129998.1"/>
    <property type="molecule type" value="Genomic_DNA"/>
</dbReference>
<protein>
    <submittedName>
        <fullName evidence="1">Uncharacterized protein</fullName>
    </submittedName>
</protein>
<evidence type="ECO:0000313" key="2">
    <source>
        <dbReference type="Proteomes" id="UP001211907"/>
    </source>
</evidence>
<accession>A0AAD5XI07</accession>
<proteinExistence type="predicted"/>
<comment type="caution">
    <text evidence="1">The sequence shown here is derived from an EMBL/GenBank/DDBJ whole genome shotgun (WGS) entry which is preliminary data.</text>
</comment>
<organism evidence="1 2">
    <name type="scientific">Physocladia obscura</name>
    <dbReference type="NCBI Taxonomy" id="109957"/>
    <lineage>
        <taxon>Eukaryota</taxon>
        <taxon>Fungi</taxon>
        <taxon>Fungi incertae sedis</taxon>
        <taxon>Chytridiomycota</taxon>
        <taxon>Chytridiomycota incertae sedis</taxon>
        <taxon>Chytridiomycetes</taxon>
        <taxon>Chytridiales</taxon>
        <taxon>Chytriomycetaceae</taxon>
        <taxon>Physocladia</taxon>
    </lineage>
</organism>